<sequence>MLENILFETHFSIIPFPIYVVDVHSWEIIFVNNSFMRLYGAVKGRICYAALFGREKPCMHCKIKDLVTADGKPNGRSIVFELYHDVDDCWYQLQEKAISWPDGRTAKYSIAVDINELKLTQNRLAEAHAELSLKNRELERLSTTDALTGVANRHKIQQQLVCEMERARRHQRPLGLLFIDLDHFKAVNDDYGHQAGDAVLQHFARLATANIRAADALGRWGGEEFLLICPEADLLQAVAVAEKLRQQVRESEFPAVARVTASFGVTVFQDGDTVESLVHRADKALYRAKENGRDCVETLV</sequence>
<reference evidence="6" key="2">
    <citation type="submission" date="2013-07" db="EMBL/GenBank/DDBJ databases">
        <authorList>
            <person name="Morais-Silva F.O."/>
            <person name="Rezende A.M."/>
            <person name="Pimentel C."/>
            <person name="Resende D.M."/>
            <person name="Santos C.I."/>
            <person name="Clemente C."/>
            <person name="de Oliveira L.M."/>
            <person name="da Silva S.M."/>
            <person name="Costa D.A."/>
            <person name="Varela-Raposo A."/>
            <person name="Horacio E.C.A."/>
            <person name="Matos M."/>
            <person name="Flores O."/>
            <person name="Ruiz J.C."/>
            <person name="Rodrigues-Pousada C."/>
        </authorList>
    </citation>
    <scope>NUCLEOTIDE SEQUENCE [LARGE SCALE GENOMIC DNA]</scope>
    <source>
        <strain evidence="6">ATCC 19364 / DSM 1382 / NCIMB 9332 / VKM B-1759</strain>
    </source>
</reference>
<dbReference type="Gene3D" id="3.30.70.270">
    <property type="match status" value="1"/>
</dbReference>
<evidence type="ECO:0000256" key="3">
    <source>
        <dbReference type="SAM" id="Coils"/>
    </source>
</evidence>
<name>T2G7A4_MEGG1</name>
<dbReference type="GO" id="GO:0052621">
    <property type="term" value="F:diguanylate cyclase activity"/>
    <property type="evidence" value="ECO:0007669"/>
    <property type="project" value="UniProtKB-EC"/>
</dbReference>
<dbReference type="RefSeq" id="WP_021759131.1">
    <property type="nucleotide sequence ID" value="NC_022444.1"/>
</dbReference>
<dbReference type="InterPro" id="IPR050469">
    <property type="entry name" value="Diguanylate_Cyclase"/>
</dbReference>
<organism evidence="5 6">
    <name type="scientific">Megalodesulfovibrio gigas (strain ATCC 19364 / DSM 1382 / NCIMB 9332 / VKM B-1759)</name>
    <name type="common">Desulfovibrio gigas</name>
    <dbReference type="NCBI Taxonomy" id="1121448"/>
    <lineage>
        <taxon>Bacteria</taxon>
        <taxon>Pseudomonadati</taxon>
        <taxon>Thermodesulfobacteriota</taxon>
        <taxon>Desulfovibrionia</taxon>
        <taxon>Desulfovibrionales</taxon>
        <taxon>Desulfovibrionaceae</taxon>
        <taxon>Megalodesulfovibrio</taxon>
    </lineage>
</organism>
<proteinExistence type="predicted"/>
<feature type="domain" description="GGDEF" evidence="4">
    <location>
        <begin position="172"/>
        <end position="300"/>
    </location>
</feature>
<comment type="catalytic activity">
    <reaction evidence="2">
        <text>2 GTP = 3',3'-c-di-GMP + 2 diphosphate</text>
        <dbReference type="Rhea" id="RHEA:24898"/>
        <dbReference type="ChEBI" id="CHEBI:33019"/>
        <dbReference type="ChEBI" id="CHEBI:37565"/>
        <dbReference type="ChEBI" id="CHEBI:58805"/>
        <dbReference type="EC" id="2.7.7.65"/>
    </reaction>
</comment>
<evidence type="ECO:0000313" key="6">
    <source>
        <dbReference type="Proteomes" id="UP000016587"/>
    </source>
</evidence>
<dbReference type="Pfam" id="PF00990">
    <property type="entry name" value="GGDEF"/>
    <property type="match status" value="1"/>
</dbReference>
<dbReference type="PANTHER" id="PTHR45138">
    <property type="entry name" value="REGULATORY COMPONENTS OF SENSORY TRANSDUCTION SYSTEM"/>
    <property type="match status" value="1"/>
</dbReference>
<dbReference type="InterPro" id="IPR035965">
    <property type="entry name" value="PAS-like_dom_sf"/>
</dbReference>
<keyword evidence="3" id="KW-0175">Coiled coil</keyword>
<dbReference type="STRING" id="1121448.DGI_0572"/>
<dbReference type="FunFam" id="3.30.70.270:FF:000001">
    <property type="entry name" value="Diguanylate cyclase domain protein"/>
    <property type="match status" value="1"/>
</dbReference>
<dbReference type="Proteomes" id="UP000016587">
    <property type="component" value="Chromosome"/>
</dbReference>
<dbReference type="InterPro" id="IPR043128">
    <property type="entry name" value="Rev_trsase/Diguanyl_cyclase"/>
</dbReference>
<evidence type="ECO:0000256" key="1">
    <source>
        <dbReference type="ARBA" id="ARBA00012528"/>
    </source>
</evidence>
<dbReference type="PANTHER" id="PTHR45138:SF9">
    <property type="entry name" value="DIGUANYLATE CYCLASE DGCM-RELATED"/>
    <property type="match status" value="1"/>
</dbReference>
<dbReference type="EMBL" id="CP006585">
    <property type="protein sequence ID" value="AGW12480.1"/>
    <property type="molecule type" value="Genomic_DNA"/>
</dbReference>
<dbReference type="EC" id="2.7.7.65" evidence="1"/>
<reference evidence="5 6" key="1">
    <citation type="journal article" date="2013" name="J. Bacteriol.">
        <title>Roles of HynAB and Ech, the only two hydrogenases found in the model sulfate reducer Desulfovibrio gigas.</title>
        <authorList>
            <person name="Morais-Silva F.O."/>
            <person name="Santos C.I."/>
            <person name="Rodrigues R."/>
            <person name="Pereira I.A."/>
            <person name="Rodrigues-Pousada C."/>
        </authorList>
    </citation>
    <scope>NUCLEOTIDE SEQUENCE [LARGE SCALE GENOMIC DNA]</scope>
    <source>
        <strain evidence="6">ATCC 19364 / DSM 1382 / NCIMB 9332 / VKM B-1759</strain>
    </source>
</reference>
<dbReference type="InterPro" id="IPR000160">
    <property type="entry name" value="GGDEF_dom"/>
</dbReference>
<evidence type="ECO:0000313" key="5">
    <source>
        <dbReference type="EMBL" id="AGW12480.1"/>
    </source>
</evidence>
<protein>
    <recommendedName>
        <fullName evidence="1">diguanylate cyclase</fullName>
        <ecNumber evidence="1">2.7.7.65</ecNumber>
    </recommendedName>
</protein>
<feature type="coiled-coil region" evidence="3">
    <location>
        <begin position="117"/>
        <end position="144"/>
    </location>
</feature>
<evidence type="ECO:0000256" key="2">
    <source>
        <dbReference type="ARBA" id="ARBA00034247"/>
    </source>
</evidence>
<dbReference type="SMART" id="SM00267">
    <property type="entry name" value="GGDEF"/>
    <property type="match status" value="1"/>
</dbReference>
<dbReference type="SUPFAM" id="SSF55785">
    <property type="entry name" value="PYP-like sensor domain (PAS domain)"/>
    <property type="match status" value="1"/>
</dbReference>
<dbReference type="KEGG" id="dgg:DGI_0572"/>
<dbReference type="PATRIC" id="fig|1121448.10.peg.570"/>
<dbReference type="eggNOG" id="COG3706">
    <property type="taxonomic scope" value="Bacteria"/>
</dbReference>
<dbReference type="CDD" id="cd01949">
    <property type="entry name" value="GGDEF"/>
    <property type="match status" value="1"/>
</dbReference>
<accession>T2G7A4</accession>
<dbReference type="SUPFAM" id="SSF55073">
    <property type="entry name" value="Nucleotide cyclase"/>
    <property type="match status" value="1"/>
</dbReference>
<dbReference type="InterPro" id="IPR029787">
    <property type="entry name" value="Nucleotide_cyclase"/>
</dbReference>
<evidence type="ECO:0000259" key="4">
    <source>
        <dbReference type="PROSITE" id="PS50887"/>
    </source>
</evidence>
<dbReference type="PROSITE" id="PS50887">
    <property type="entry name" value="GGDEF"/>
    <property type="match status" value="1"/>
</dbReference>
<keyword evidence="6" id="KW-1185">Reference proteome</keyword>
<dbReference type="HOGENOM" id="CLU_000445_11_4_7"/>
<gene>
    <name evidence="5" type="ORF">DGI_0572</name>
</gene>
<dbReference type="AlphaFoldDB" id="T2G7A4"/>
<dbReference type="NCBIfam" id="TIGR00254">
    <property type="entry name" value="GGDEF"/>
    <property type="match status" value="1"/>
</dbReference>
<dbReference type="OrthoDB" id="9790367at2"/>